<sequence length="92" mass="10039">MTDENSTSKSIFGWKGVLIATVCAAAFLAILYLAIGNEPDYMPSQKMKQQTTQKQEHSTHAASHDMNMSAEEMHMSSAEHAMMTASPASHAH</sequence>
<keyword evidence="2" id="KW-0472">Membrane</keyword>
<keyword evidence="2" id="KW-1133">Transmembrane helix</keyword>
<dbReference type="Proteomes" id="UP000185895">
    <property type="component" value="Unassembled WGS sequence"/>
</dbReference>
<dbReference type="EMBL" id="MKKK01000023">
    <property type="protein sequence ID" value="OEY95879.1"/>
    <property type="molecule type" value="Genomic_DNA"/>
</dbReference>
<evidence type="ECO:0000256" key="2">
    <source>
        <dbReference type="SAM" id="Phobius"/>
    </source>
</evidence>
<keyword evidence="4" id="KW-1185">Reference proteome</keyword>
<evidence type="ECO:0000313" key="3">
    <source>
        <dbReference type="EMBL" id="OEY95879.1"/>
    </source>
</evidence>
<evidence type="ECO:0000313" key="4">
    <source>
        <dbReference type="Proteomes" id="UP000185895"/>
    </source>
</evidence>
<reference evidence="3 4" key="1">
    <citation type="submission" date="2016-09" db="EMBL/GenBank/DDBJ databases">
        <authorList>
            <person name="Capua I."/>
            <person name="De Benedictis P."/>
            <person name="Joannis T."/>
            <person name="Lombin L.H."/>
            <person name="Cattoli G."/>
        </authorList>
    </citation>
    <scope>NUCLEOTIDE SEQUENCE [LARGE SCALE GENOMIC DNA]</scope>
    <source>
        <strain evidence="3 4">ANC 4671</strain>
    </source>
</reference>
<feature type="transmembrane region" description="Helical" evidence="2">
    <location>
        <begin position="12"/>
        <end position="35"/>
    </location>
</feature>
<organism evidence="3 4">
    <name type="scientific">Acinetobacter qingfengensis</name>
    <dbReference type="NCBI Taxonomy" id="1262585"/>
    <lineage>
        <taxon>Bacteria</taxon>
        <taxon>Pseudomonadati</taxon>
        <taxon>Pseudomonadota</taxon>
        <taxon>Gammaproteobacteria</taxon>
        <taxon>Moraxellales</taxon>
        <taxon>Moraxellaceae</taxon>
        <taxon>Acinetobacter</taxon>
    </lineage>
</organism>
<feature type="region of interest" description="Disordered" evidence="1">
    <location>
        <begin position="42"/>
        <end position="63"/>
    </location>
</feature>
<keyword evidence="2" id="KW-0812">Transmembrane</keyword>
<evidence type="ECO:0008006" key="5">
    <source>
        <dbReference type="Google" id="ProtNLM"/>
    </source>
</evidence>
<protein>
    <recommendedName>
        <fullName evidence="5">DUF4199 domain-containing protein</fullName>
    </recommendedName>
</protein>
<feature type="compositionally biased region" description="Basic and acidic residues" evidence="1">
    <location>
        <begin position="54"/>
        <end position="63"/>
    </location>
</feature>
<gene>
    <name evidence="3" type="ORF">BJI46_02890</name>
</gene>
<feature type="region of interest" description="Disordered" evidence="1">
    <location>
        <begin position="73"/>
        <end position="92"/>
    </location>
</feature>
<proteinExistence type="predicted"/>
<dbReference type="AlphaFoldDB" id="A0A1E7R947"/>
<accession>A0A1E7R947</accession>
<comment type="caution">
    <text evidence="3">The sequence shown here is derived from an EMBL/GenBank/DDBJ whole genome shotgun (WGS) entry which is preliminary data.</text>
</comment>
<name>A0A1E7R947_9GAMM</name>
<dbReference type="STRING" id="1262585.BJI46_02890"/>
<dbReference type="RefSeq" id="WP_070069914.1">
    <property type="nucleotide sequence ID" value="NZ_MKKK01000023.1"/>
</dbReference>
<evidence type="ECO:0000256" key="1">
    <source>
        <dbReference type="SAM" id="MobiDB-lite"/>
    </source>
</evidence>